<protein>
    <submittedName>
        <fullName evidence="2">Uncharacterized protein</fullName>
    </submittedName>
</protein>
<reference evidence="2 3" key="1">
    <citation type="journal article" date="2021" name="Elife">
        <title>Chloroplast acquisition without the gene transfer in kleptoplastic sea slugs, Plakobranchus ocellatus.</title>
        <authorList>
            <person name="Maeda T."/>
            <person name="Takahashi S."/>
            <person name="Yoshida T."/>
            <person name="Shimamura S."/>
            <person name="Takaki Y."/>
            <person name="Nagai Y."/>
            <person name="Toyoda A."/>
            <person name="Suzuki Y."/>
            <person name="Arimoto A."/>
            <person name="Ishii H."/>
            <person name="Satoh N."/>
            <person name="Nishiyama T."/>
            <person name="Hasebe M."/>
            <person name="Maruyama T."/>
            <person name="Minagawa J."/>
            <person name="Obokata J."/>
            <person name="Shigenobu S."/>
        </authorList>
    </citation>
    <scope>NUCLEOTIDE SEQUENCE [LARGE SCALE GENOMIC DNA]</scope>
</reference>
<accession>A0AAV3XQW4</accession>
<name>A0AAV3XQW4_9GAST</name>
<comment type="caution">
    <text evidence="2">The sequence shown here is derived from an EMBL/GenBank/DDBJ whole genome shotgun (WGS) entry which is preliminary data.</text>
</comment>
<organism evidence="2 3">
    <name type="scientific">Plakobranchus ocellatus</name>
    <dbReference type="NCBI Taxonomy" id="259542"/>
    <lineage>
        <taxon>Eukaryota</taxon>
        <taxon>Metazoa</taxon>
        <taxon>Spiralia</taxon>
        <taxon>Lophotrochozoa</taxon>
        <taxon>Mollusca</taxon>
        <taxon>Gastropoda</taxon>
        <taxon>Heterobranchia</taxon>
        <taxon>Euthyneura</taxon>
        <taxon>Panpulmonata</taxon>
        <taxon>Sacoglossa</taxon>
        <taxon>Placobranchoidea</taxon>
        <taxon>Plakobranchidae</taxon>
        <taxon>Plakobranchus</taxon>
    </lineage>
</organism>
<evidence type="ECO:0000313" key="2">
    <source>
        <dbReference type="EMBL" id="GFN73635.1"/>
    </source>
</evidence>
<evidence type="ECO:0000313" key="3">
    <source>
        <dbReference type="Proteomes" id="UP000735302"/>
    </source>
</evidence>
<sequence>MAAKYRSAYPDILLVREKVSIANVAAGPSGKDRNARFTMRDNWDTNDRGRPMYRSEDPNPVVHQEVGGIQARGTQKNGETQVPKSRQE</sequence>
<feature type="compositionally biased region" description="Polar residues" evidence="1">
    <location>
        <begin position="72"/>
        <end position="88"/>
    </location>
</feature>
<evidence type="ECO:0000256" key="1">
    <source>
        <dbReference type="SAM" id="MobiDB-lite"/>
    </source>
</evidence>
<gene>
    <name evidence="2" type="ORF">PoB_000014100</name>
</gene>
<proteinExistence type="predicted"/>
<dbReference type="AlphaFoldDB" id="A0AAV3XQW4"/>
<feature type="region of interest" description="Disordered" evidence="1">
    <location>
        <begin position="26"/>
        <end position="88"/>
    </location>
</feature>
<keyword evidence="3" id="KW-1185">Reference proteome</keyword>
<dbReference type="Proteomes" id="UP000735302">
    <property type="component" value="Unassembled WGS sequence"/>
</dbReference>
<feature type="compositionally biased region" description="Basic and acidic residues" evidence="1">
    <location>
        <begin position="30"/>
        <end position="57"/>
    </location>
</feature>
<dbReference type="EMBL" id="BLXT01000020">
    <property type="protein sequence ID" value="GFN73635.1"/>
    <property type="molecule type" value="Genomic_DNA"/>
</dbReference>